<dbReference type="EMBL" id="MPUH01000438">
    <property type="protein sequence ID" value="OMJ80105.1"/>
    <property type="molecule type" value="Genomic_DNA"/>
</dbReference>
<comment type="caution">
    <text evidence="2">The sequence shown here is derived from an EMBL/GenBank/DDBJ whole genome shotgun (WGS) entry which is preliminary data.</text>
</comment>
<dbReference type="AlphaFoldDB" id="A0A1R2BU49"/>
<reference evidence="2 3" key="1">
    <citation type="submission" date="2016-11" db="EMBL/GenBank/DDBJ databases">
        <title>The macronuclear genome of Stentor coeruleus: a giant cell with tiny introns.</title>
        <authorList>
            <person name="Slabodnick M."/>
            <person name="Ruby J.G."/>
            <person name="Reiff S.B."/>
            <person name="Swart E.C."/>
            <person name="Gosai S."/>
            <person name="Prabakaran S."/>
            <person name="Witkowska E."/>
            <person name="Larue G.E."/>
            <person name="Fisher S."/>
            <person name="Freeman R.M."/>
            <person name="Gunawardena J."/>
            <person name="Chu W."/>
            <person name="Stover N.A."/>
            <person name="Gregory B.D."/>
            <person name="Nowacki M."/>
            <person name="Derisi J."/>
            <person name="Roy S.W."/>
            <person name="Marshall W.F."/>
            <person name="Sood P."/>
        </authorList>
    </citation>
    <scope>NUCLEOTIDE SEQUENCE [LARGE SCALE GENOMIC DNA]</scope>
    <source>
        <strain evidence="2">WM001</strain>
    </source>
</reference>
<evidence type="ECO:0000256" key="1">
    <source>
        <dbReference type="SAM" id="Coils"/>
    </source>
</evidence>
<dbReference type="Proteomes" id="UP000187209">
    <property type="component" value="Unassembled WGS sequence"/>
</dbReference>
<feature type="coiled-coil region" evidence="1">
    <location>
        <begin position="547"/>
        <end position="599"/>
    </location>
</feature>
<keyword evidence="3" id="KW-1185">Reference proteome</keyword>
<gene>
    <name evidence="2" type="ORF">SteCoe_19702</name>
</gene>
<keyword evidence="1" id="KW-0175">Coiled coil</keyword>
<evidence type="ECO:0000313" key="2">
    <source>
        <dbReference type="EMBL" id="OMJ80105.1"/>
    </source>
</evidence>
<protein>
    <submittedName>
        <fullName evidence="2">Uncharacterized protein</fullName>
    </submittedName>
</protein>
<accession>A0A1R2BU49</accession>
<sequence>MQNHRKENPSIHSEDLEYGKQELIDDAYNKGKKDMLKDICDELTKAFKIKVTSDSAEDVVKRISEVFSLKNNSKIIYPIEVDLTDLYKLIKDTEKIVSLNEQGLSDKGKLKLKNFRFDVRVVKTQYVHTMKDELAEAFRGLAEPVLDESTVLYIEALKKEIGDFKENNFDDFVVFDQNLGQNKDETFDLYLERSLNFNMNTKDIMTLKFQMHNKKMMKENEWKMHEISQLKEKYRNKVKRLDLRKLELLEYERVLNKKNLEIVKDRQEIERLREAYYIEKNRIAKNYEIKSKKLSDTITEITMISFDSLEGFGKISPITETEMISDFSYVSDNDTSFDSILGQEPDLNTLQKRVNDLESLYKSEKCPEQQEKIKKELDSLRNHVTCLKSSALLKTCAQNHKKYSTLYKTRPSPLNDSLFIGKKPSPMSFQMNSPTGRMSINTAPPICPYPRSARSTMTSPKGSSQTFNFNDILPKEVDEEDNALRKYLRAQEIKLKEKEERLEKEKERWMQKWNKAPMANEFIPMVKKEMLDFKQKSEDFEKYIRENEKREFELKMKEEDAKRKEKEMEMRLKELTDLRDKFEEEKTNLIQKLGKLRESLANH</sequence>
<organism evidence="2 3">
    <name type="scientific">Stentor coeruleus</name>
    <dbReference type="NCBI Taxonomy" id="5963"/>
    <lineage>
        <taxon>Eukaryota</taxon>
        <taxon>Sar</taxon>
        <taxon>Alveolata</taxon>
        <taxon>Ciliophora</taxon>
        <taxon>Postciliodesmatophora</taxon>
        <taxon>Heterotrichea</taxon>
        <taxon>Heterotrichida</taxon>
        <taxon>Stentoridae</taxon>
        <taxon>Stentor</taxon>
    </lineage>
</organism>
<feature type="coiled-coil region" evidence="1">
    <location>
        <begin position="224"/>
        <end position="275"/>
    </location>
</feature>
<name>A0A1R2BU49_9CILI</name>
<feature type="coiled-coil region" evidence="1">
    <location>
        <begin position="485"/>
        <end position="512"/>
    </location>
</feature>
<evidence type="ECO:0000313" key="3">
    <source>
        <dbReference type="Proteomes" id="UP000187209"/>
    </source>
</evidence>
<proteinExistence type="predicted"/>